<comment type="caution">
    <text evidence="2">The sequence shown here is derived from an EMBL/GenBank/DDBJ whole genome shotgun (WGS) entry which is preliminary data.</text>
</comment>
<evidence type="ECO:0000313" key="2">
    <source>
        <dbReference type="EMBL" id="GGO31139.1"/>
    </source>
</evidence>
<dbReference type="Proteomes" id="UP000598196">
    <property type="component" value="Unassembled WGS sequence"/>
</dbReference>
<dbReference type="OrthoDB" id="7866534at2"/>
<protein>
    <submittedName>
        <fullName evidence="2">Uncharacterized protein</fullName>
    </submittedName>
</protein>
<feature type="transmembrane region" description="Helical" evidence="1">
    <location>
        <begin position="47"/>
        <end position="67"/>
    </location>
</feature>
<evidence type="ECO:0000313" key="3">
    <source>
        <dbReference type="Proteomes" id="UP000598196"/>
    </source>
</evidence>
<keyword evidence="3" id="KW-1185">Reference proteome</keyword>
<sequence length="113" mass="12991">MSQDNLSEFYDRVARLENARSRGLGFEANGTLGRSHYYRPVRRRLRLVAPLMIVIFGFMAVKVALHYQVGDSLYQERVEHMLSGQGLEWLGGVFMQADPITVWFSEQVQRLVG</sequence>
<reference evidence="2 3" key="1">
    <citation type="journal article" date="2014" name="Int. J. Syst. Evol. Microbiol.">
        <title>Complete genome sequence of Corynebacterium casei LMG S-19264T (=DSM 44701T), isolated from a smear-ripened cheese.</title>
        <authorList>
            <consortium name="US DOE Joint Genome Institute (JGI-PGF)"/>
            <person name="Walter F."/>
            <person name="Albersmeier A."/>
            <person name="Kalinowski J."/>
            <person name="Ruckert C."/>
        </authorList>
    </citation>
    <scope>NUCLEOTIDE SEQUENCE [LARGE SCALE GENOMIC DNA]</scope>
    <source>
        <strain evidence="2 3">CGMCC 1.7029</strain>
    </source>
</reference>
<proteinExistence type="predicted"/>
<dbReference type="RefSeq" id="WP_146286515.1">
    <property type="nucleotide sequence ID" value="NZ_BMLP01000002.1"/>
</dbReference>
<gene>
    <name evidence="2" type="ORF">GCM10010991_16760</name>
</gene>
<evidence type="ECO:0000256" key="1">
    <source>
        <dbReference type="SAM" id="Phobius"/>
    </source>
</evidence>
<dbReference type="AlphaFoldDB" id="A0A917YJP9"/>
<dbReference type="EMBL" id="BMLP01000002">
    <property type="protein sequence ID" value="GGO31139.1"/>
    <property type="molecule type" value="Genomic_DNA"/>
</dbReference>
<accession>A0A917YJP9</accession>
<keyword evidence="1" id="KW-0812">Transmembrane</keyword>
<name>A0A917YJP9_9RHOB</name>
<keyword evidence="1" id="KW-1133">Transmembrane helix</keyword>
<keyword evidence="1" id="KW-0472">Membrane</keyword>
<organism evidence="2 3">
    <name type="scientific">Gemmobacter aquaticus</name>
    <dbReference type="NCBI Taxonomy" id="490185"/>
    <lineage>
        <taxon>Bacteria</taxon>
        <taxon>Pseudomonadati</taxon>
        <taxon>Pseudomonadota</taxon>
        <taxon>Alphaproteobacteria</taxon>
        <taxon>Rhodobacterales</taxon>
        <taxon>Paracoccaceae</taxon>
        <taxon>Gemmobacter</taxon>
    </lineage>
</organism>